<dbReference type="Proteomes" id="UP000179059">
    <property type="component" value="Unassembled WGS sequence"/>
</dbReference>
<keyword evidence="2" id="KW-0812">Transmembrane</keyword>
<reference evidence="3 4" key="1">
    <citation type="journal article" date="2016" name="Nat. Commun.">
        <title>Thousands of microbial genomes shed light on interconnected biogeochemical processes in an aquifer system.</title>
        <authorList>
            <person name="Anantharaman K."/>
            <person name="Brown C.T."/>
            <person name="Hug L.A."/>
            <person name="Sharon I."/>
            <person name="Castelle C.J."/>
            <person name="Probst A.J."/>
            <person name="Thomas B.C."/>
            <person name="Singh A."/>
            <person name="Wilkins M.J."/>
            <person name="Karaoz U."/>
            <person name="Brodie E.L."/>
            <person name="Williams K.H."/>
            <person name="Hubbard S.S."/>
            <person name="Banfield J.F."/>
        </authorList>
    </citation>
    <scope>NUCLEOTIDE SEQUENCE [LARGE SCALE GENOMIC DNA]</scope>
</reference>
<dbReference type="EMBL" id="MHKX01000012">
    <property type="protein sequence ID" value="OGY98299.1"/>
    <property type="molecule type" value="Genomic_DNA"/>
</dbReference>
<keyword evidence="2" id="KW-0472">Membrane</keyword>
<feature type="region of interest" description="Disordered" evidence="1">
    <location>
        <begin position="588"/>
        <end position="612"/>
    </location>
</feature>
<evidence type="ECO:0000313" key="4">
    <source>
        <dbReference type="Proteomes" id="UP000179059"/>
    </source>
</evidence>
<keyword evidence="2" id="KW-1133">Transmembrane helix</keyword>
<accession>A0A1G2CC04</accession>
<evidence type="ECO:0000313" key="3">
    <source>
        <dbReference type="EMBL" id="OGY98299.1"/>
    </source>
</evidence>
<protein>
    <recommendedName>
        <fullName evidence="5">DUF11 domain-containing protein</fullName>
    </recommendedName>
</protein>
<proteinExistence type="predicted"/>
<feature type="transmembrane region" description="Helical" evidence="2">
    <location>
        <begin position="28"/>
        <end position="52"/>
    </location>
</feature>
<dbReference type="STRING" id="1798647.A2855_01165"/>
<sequence length="612" mass="65200">MLPYSSSGKPVPPALNYQQPATPPRHTLIWVLGTILGLIVLAGAVFAAYYIYFRKPVPNLTLQVSKPDQVLLGEPFRVTVAYTNESDQNLEEAAIVVTAPDGASIMGLHPTARLGQQDVGLLGPQQIGAKTFDFIVTEGEDSVKQISISFKYRLEGGGPGPGLEKTATADIAVGAPAIVLNFSVPQKIFAGQMFDMDIAYQNNSKTPFQNTNLIIDYPQVFQFQSASSSPTSENHIWGLGTLEPGTQGGITVTGSVGASQQTYLTMATHMQVELNGQRYDLASKTAPIGIQSTPLAISIVANRKSNYIAALGETIFYTLNYRNNSEFSLQNIVIEAALDGEMFDLTTLRSPGSLDSVRNTVTWNAGTAPALRNLAPRQSGSVDFSINLKGIWPIQAADDKNFSVQVSSTIQSLSVPPGITAEQTLSSGNTITKISGQTTVNTSVYYKEPAASSSTISSSTVSTTVVNTGPYPPKVNQPTQYTVHWKIVNYSTDAKNVRVMATLLSGARMLKVVRSNAETSPVFDSRTGQVSWDIPIIPAGQGVLGEPLEAVFQIEATPAANQSGRSIPLIGETTLKATDGFTGVNLTSKSAARDSSLPDDAAAFGGDRRVLP</sequence>
<evidence type="ECO:0000256" key="1">
    <source>
        <dbReference type="SAM" id="MobiDB-lite"/>
    </source>
</evidence>
<name>A0A1G2CC04_9BACT</name>
<evidence type="ECO:0008006" key="5">
    <source>
        <dbReference type="Google" id="ProtNLM"/>
    </source>
</evidence>
<comment type="caution">
    <text evidence="3">The sequence shown here is derived from an EMBL/GenBank/DDBJ whole genome shotgun (WGS) entry which is preliminary data.</text>
</comment>
<gene>
    <name evidence="3" type="ORF">A2855_01165</name>
</gene>
<evidence type="ECO:0000256" key="2">
    <source>
        <dbReference type="SAM" id="Phobius"/>
    </source>
</evidence>
<dbReference type="AlphaFoldDB" id="A0A1G2CC04"/>
<organism evidence="3 4">
    <name type="scientific">Candidatus Liptonbacteria bacterium RIFCSPHIGHO2_01_FULL_57_28</name>
    <dbReference type="NCBI Taxonomy" id="1798647"/>
    <lineage>
        <taxon>Bacteria</taxon>
        <taxon>Candidatus Liptoniibacteriota</taxon>
    </lineage>
</organism>